<proteinExistence type="predicted"/>
<gene>
    <name evidence="1" type="ORF">E2C01_099032</name>
</gene>
<dbReference type="Proteomes" id="UP000324222">
    <property type="component" value="Unassembled WGS sequence"/>
</dbReference>
<accession>A0A5B7K9R8</accession>
<dbReference type="EMBL" id="VSRR010135919">
    <property type="protein sequence ID" value="MPD03394.1"/>
    <property type="molecule type" value="Genomic_DNA"/>
</dbReference>
<name>A0A5B7K9R8_PORTR</name>
<sequence length="65" mass="7509">MASGRYIERCVWRRGWTVGALAEREWSECLAEELEALCVDLTWRVWGGKAQILEEINPFNTGTHL</sequence>
<evidence type="ECO:0000313" key="1">
    <source>
        <dbReference type="EMBL" id="MPD03394.1"/>
    </source>
</evidence>
<protein>
    <submittedName>
        <fullName evidence="1">Uncharacterized protein</fullName>
    </submittedName>
</protein>
<keyword evidence="2" id="KW-1185">Reference proteome</keyword>
<evidence type="ECO:0000313" key="2">
    <source>
        <dbReference type="Proteomes" id="UP000324222"/>
    </source>
</evidence>
<organism evidence="1 2">
    <name type="scientific">Portunus trituberculatus</name>
    <name type="common">Swimming crab</name>
    <name type="synonym">Neptunus trituberculatus</name>
    <dbReference type="NCBI Taxonomy" id="210409"/>
    <lineage>
        <taxon>Eukaryota</taxon>
        <taxon>Metazoa</taxon>
        <taxon>Ecdysozoa</taxon>
        <taxon>Arthropoda</taxon>
        <taxon>Crustacea</taxon>
        <taxon>Multicrustacea</taxon>
        <taxon>Malacostraca</taxon>
        <taxon>Eumalacostraca</taxon>
        <taxon>Eucarida</taxon>
        <taxon>Decapoda</taxon>
        <taxon>Pleocyemata</taxon>
        <taxon>Brachyura</taxon>
        <taxon>Eubrachyura</taxon>
        <taxon>Portunoidea</taxon>
        <taxon>Portunidae</taxon>
        <taxon>Portuninae</taxon>
        <taxon>Portunus</taxon>
    </lineage>
</organism>
<comment type="caution">
    <text evidence="1">The sequence shown here is derived from an EMBL/GenBank/DDBJ whole genome shotgun (WGS) entry which is preliminary data.</text>
</comment>
<reference evidence="1 2" key="1">
    <citation type="submission" date="2019-05" db="EMBL/GenBank/DDBJ databases">
        <title>Another draft genome of Portunus trituberculatus and its Hox gene families provides insights of decapod evolution.</title>
        <authorList>
            <person name="Jeong J.-H."/>
            <person name="Song I."/>
            <person name="Kim S."/>
            <person name="Choi T."/>
            <person name="Kim D."/>
            <person name="Ryu S."/>
            <person name="Kim W."/>
        </authorList>
    </citation>
    <scope>NUCLEOTIDE SEQUENCE [LARGE SCALE GENOMIC DNA]</scope>
    <source>
        <tissue evidence="1">Muscle</tissue>
    </source>
</reference>
<dbReference type="AlphaFoldDB" id="A0A5B7K9R8"/>